<organism evidence="2 3">
    <name type="scientific">Zopfia rhizophila CBS 207.26</name>
    <dbReference type="NCBI Taxonomy" id="1314779"/>
    <lineage>
        <taxon>Eukaryota</taxon>
        <taxon>Fungi</taxon>
        <taxon>Dikarya</taxon>
        <taxon>Ascomycota</taxon>
        <taxon>Pezizomycotina</taxon>
        <taxon>Dothideomycetes</taxon>
        <taxon>Dothideomycetes incertae sedis</taxon>
        <taxon>Zopfiaceae</taxon>
        <taxon>Zopfia</taxon>
    </lineage>
</organism>
<keyword evidence="3" id="KW-1185">Reference proteome</keyword>
<evidence type="ECO:0000313" key="2">
    <source>
        <dbReference type="EMBL" id="KAF2188157.1"/>
    </source>
</evidence>
<dbReference type="OrthoDB" id="1731983at2759"/>
<dbReference type="AlphaFoldDB" id="A0A6A6E869"/>
<proteinExistence type="predicted"/>
<dbReference type="InterPro" id="IPR055222">
    <property type="entry name" value="PRISE-like_Rossmann-fold"/>
</dbReference>
<evidence type="ECO:0000259" key="1">
    <source>
        <dbReference type="Pfam" id="PF22917"/>
    </source>
</evidence>
<dbReference type="Gene3D" id="3.40.50.720">
    <property type="entry name" value="NAD(P)-binding Rossmann-like Domain"/>
    <property type="match status" value="1"/>
</dbReference>
<dbReference type="PANTHER" id="PTHR32487">
    <property type="entry name" value="3-OXO-DELTA(4,5)-STEROID 5-BETA-REDUCTASE"/>
    <property type="match status" value="1"/>
</dbReference>
<dbReference type="EMBL" id="ML994624">
    <property type="protein sequence ID" value="KAF2188157.1"/>
    <property type="molecule type" value="Genomic_DNA"/>
</dbReference>
<feature type="domain" description="PRISE-like Rossmann-fold" evidence="1">
    <location>
        <begin position="6"/>
        <end position="315"/>
    </location>
</feature>
<sequence>MGGRVALVTGGNGITGSAIIEHLARNTTFEQWSEIIVTSRSPFEVIVQDSRIKFVALDFSKGSETLADRMRELCASVTHAYFSSYVHHDDFEESNKANSALFENFLKALLKVAPSLENVTLQTGGKHYNVHLEPVPSPAREEEPRRTASIDNFYFPQEDALIAAQKGQKWTYNIIRPEAIIGHTLKPNGMNSALTFALYFIVSKEFGDEAKMPTNQIYWAGYDDVSDSRLIADLTIFVSTHPRCGNEAFNVTNGDYFSWKYMWPRLAAYFGAQSTSNQVFTKPVPTVGQPQQDLSLAEWAKDKRDVWDRICDRNGKPEAKATWDAGTWAFQDWVFQRTWSATLSINKARRFGWTGHIDSYKSFTDAFRKFEEMGQIPKIH</sequence>
<reference evidence="2" key="1">
    <citation type="journal article" date="2020" name="Stud. Mycol.">
        <title>101 Dothideomycetes genomes: a test case for predicting lifestyles and emergence of pathogens.</title>
        <authorList>
            <person name="Haridas S."/>
            <person name="Albert R."/>
            <person name="Binder M."/>
            <person name="Bloem J."/>
            <person name="Labutti K."/>
            <person name="Salamov A."/>
            <person name="Andreopoulos B."/>
            <person name="Baker S."/>
            <person name="Barry K."/>
            <person name="Bills G."/>
            <person name="Bluhm B."/>
            <person name="Cannon C."/>
            <person name="Castanera R."/>
            <person name="Culley D."/>
            <person name="Daum C."/>
            <person name="Ezra D."/>
            <person name="Gonzalez J."/>
            <person name="Henrissat B."/>
            <person name="Kuo A."/>
            <person name="Liang C."/>
            <person name="Lipzen A."/>
            <person name="Lutzoni F."/>
            <person name="Magnuson J."/>
            <person name="Mondo S."/>
            <person name="Nolan M."/>
            <person name="Ohm R."/>
            <person name="Pangilinan J."/>
            <person name="Park H.-J."/>
            <person name="Ramirez L."/>
            <person name="Alfaro M."/>
            <person name="Sun H."/>
            <person name="Tritt A."/>
            <person name="Yoshinaga Y."/>
            <person name="Zwiers L.-H."/>
            <person name="Turgeon B."/>
            <person name="Goodwin S."/>
            <person name="Spatafora J."/>
            <person name="Crous P."/>
            <person name="Grigoriev I."/>
        </authorList>
    </citation>
    <scope>NUCLEOTIDE SEQUENCE</scope>
    <source>
        <strain evidence="2">CBS 207.26</strain>
    </source>
</reference>
<protein>
    <submittedName>
        <fullName evidence="2">NAD(P)-binding protein</fullName>
    </submittedName>
</protein>
<dbReference type="SUPFAM" id="SSF51735">
    <property type="entry name" value="NAD(P)-binding Rossmann-fold domains"/>
    <property type="match status" value="1"/>
</dbReference>
<gene>
    <name evidence="2" type="ORF">K469DRAFT_703618</name>
</gene>
<accession>A0A6A6E869</accession>
<dbReference type="Proteomes" id="UP000800200">
    <property type="component" value="Unassembled WGS sequence"/>
</dbReference>
<dbReference type="CDD" id="cd08948">
    <property type="entry name" value="5beta-POR_like_SDR_a"/>
    <property type="match status" value="1"/>
</dbReference>
<evidence type="ECO:0000313" key="3">
    <source>
        <dbReference type="Proteomes" id="UP000800200"/>
    </source>
</evidence>
<name>A0A6A6E869_9PEZI</name>
<dbReference type="PANTHER" id="PTHR32487:SF0">
    <property type="entry name" value="3-OXO-DELTA(4,5)-STEROID 5-BETA-REDUCTASE"/>
    <property type="match status" value="1"/>
</dbReference>
<dbReference type="InterPro" id="IPR036291">
    <property type="entry name" value="NAD(P)-bd_dom_sf"/>
</dbReference>
<dbReference type="Pfam" id="PF22917">
    <property type="entry name" value="PRISE"/>
    <property type="match status" value="1"/>
</dbReference>